<evidence type="ECO:0000313" key="11">
    <source>
        <dbReference type="Proteomes" id="UP000664169"/>
    </source>
</evidence>
<accession>A0A8H3FG33</accession>
<comment type="similarity">
    <text evidence="3 8">Belongs to the NST1 family.</text>
</comment>
<name>A0A8H3FG33_9LECA</name>
<comment type="caution">
    <text evidence="10">The sequence shown here is derived from an EMBL/GenBank/DDBJ whole genome shotgun (WGS) entry which is preliminary data.</text>
</comment>
<dbReference type="PANTHER" id="PTHR31780">
    <property type="entry name" value="STRESS RESPONSE PROTEIN NST1-RELATED"/>
    <property type="match status" value="1"/>
</dbReference>
<evidence type="ECO:0000256" key="5">
    <source>
        <dbReference type="ARBA" id="ARBA00022490"/>
    </source>
</evidence>
<feature type="compositionally biased region" description="Polar residues" evidence="9">
    <location>
        <begin position="696"/>
        <end position="705"/>
    </location>
</feature>
<evidence type="ECO:0000256" key="2">
    <source>
        <dbReference type="ARBA" id="ARBA00004496"/>
    </source>
</evidence>
<feature type="compositionally biased region" description="Polar residues" evidence="9">
    <location>
        <begin position="64"/>
        <end position="80"/>
    </location>
</feature>
<feature type="compositionally biased region" description="Polar residues" evidence="9">
    <location>
        <begin position="770"/>
        <end position="782"/>
    </location>
</feature>
<sequence>MATSPPKKATSSQQAASSSSDPAQNSEQPAGVNRKKQKRREKQAAKLAASQAQAPTGSHPHNGVTHSKNGSTSQVKSTASYEHVNGVHANHSREDEDLFYSDEELDYDQADVAQSSNKSKRKKKKTRNGAGNSQYDALHVPGAYQSPAPPPPPPLDPSTQNNTVTKPPRNAHKRSIWNTSTSEERERIKEFWVGLDEPERRSLVKVEKEAVLKKMKEQQKHSCSCSVCGRKRNAIEEELEVLYDAYYLELEQYANHRQLGINGTHPMLPPPGPYQSENKMPARQDSRNSRSHISLPPRMAGAFGNEELAEDEYTEDDGLDEDDDEDIDADSFTSEMRHPAAADIFTLGKNLTAQGQSQWFRDDWWLTPFAGGILTVADDLLKNDGRKFIEMMEQLAERRMQREEDAHFAARGVSHPSSAHNHAQMDDEEYEDEDEDDYGSEEEEDDYDDDEMESMSEEQRMEEGRRMFQIFAARMFEQRVLTAYREKVAKERQEKLLEELADESRLDEQREAKKARDAAKKKDKKSKQKAVKEEERLKREAEKEQQEAAARAAEEKKLEEQRARKEAQRKKKEAEKQVQEAERQRKENDRLRKQQEAKEQQAELERKQRENKEREKQRKDEAKRKEREEKESREQEKREQEAAAKAELEAKQAREREAKDKSTKEEPAKPISQNIPVPIPLARKASSTAPPPPGFNSATSVTPSPHVQIAIPALPKVQAPVKPRQVSRQGSMHSSPKSATQPASSSATSPSSANVPPSHIVPPMPPKQVLPQTSVPQASHFNSAPIAPPPGIHHHHPLGGTQIPPGMHNPPFNHGFGAGLPPGTLPRGPIGHDGIGFPHQPFNTQTYRGFGVSSNSLGFPPGMAPPPRLNMSVRGPGVDASAAQTPIGTGVTTGHSQPISHSRNTSLSNDQPGQIQPIGPPPANVRLPISNGRPDTQRHDTDVLSQQLGSSALLDDGDDPLDLISNRSHVNPSAHRPPRLGGFGGSPAFPDAIGSAKNDGFPRSGWGAPPVGFGTPTMSHHPHWSPAPTNQWSSNAFGGNNTSRQPRAILLRLLICQACRAMSNPSITGESASYGPHPIETVMFYINQNKPPAEPSPQLKEMLEICETEGSPQNGGGILVAIEEGHHGLCVTWFPDAMQANRGPNGRPGEIGSPIVNPAHPFGSLRTFSGMSNAGF</sequence>
<feature type="region of interest" description="Disordered" evidence="9">
    <location>
        <begin position="262"/>
        <end position="299"/>
    </location>
</feature>
<dbReference type="Pfam" id="PF13945">
    <property type="entry name" value="NST1"/>
    <property type="match status" value="1"/>
</dbReference>
<dbReference type="EMBL" id="CAJPDQ010000020">
    <property type="protein sequence ID" value="CAF9923926.1"/>
    <property type="molecule type" value="Genomic_DNA"/>
</dbReference>
<dbReference type="Proteomes" id="UP000664169">
    <property type="component" value="Unassembled WGS sequence"/>
</dbReference>
<evidence type="ECO:0000256" key="4">
    <source>
        <dbReference type="ARBA" id="ARBA00020733"/>
    </source>
</evidence>
<keyword evidence="7 8" id="KW-0175">Coiled coil</keyword>
<feature type="region of interest" description="Disordered" evidence="9">
    <location>
        <begin position="885"/>
        <end position="939"/>
    </location>
</feature>
<feature type="compositionally biased region" description="Basic and acidic residues" evidence="9">
    <location>
        <begin position="530"/>
        <end position="668"/>
    </location>
</feature>
<feature type="compositionally biased region" description="Basic and acidic residues" evidence="9">
    <location>
        <begin position="498"/>
        <end position="520"/>
    </location>
</feature>
<proteinExistence type="inferred from homology"/>
<feature type="region of interest" description="Disordered" evidence="9">
    <location>
        <begin position="400"/>
        <end position="463"/>
    </location>
</feature>
<dbReference type="InterPro" id="IPR051195">
    <property type="entry name" value="Fungal_stress_NST1"/>
</dbReference>
<dbReference type="AlphaFoldDB" id="A0A8H3FG33"/>
<dbReference type="CDD" id="cd06503">
    <property type="entry name" value="ATP-synt_Fo_b"/>
    <property type="match status" value="1"/>
</dbReference>
<feature type="compositionally biased region" description="Pro residues" evidence="9">
    <location>
        <begin position="759"/>
        <end position="768"/>
    </location>
</feature>
<feature type="compositionally biased region" description="Acidic residues" evidence="9">
    <location>
        <begin position="95"/>
        <end position="109"/>
    </location>
</feature>
<evidence type="ECO:0000256" key="6">
    <source>
        <dbReference type="ARBA" id="ARBA00023016"/>
    </source>
</evidence>
<evidence type="ECO:0000256" key="7">
    <source>
        <dbReference type="ARBA" id="ARBA00023054"/>
    </source>
</evidence>
<dbReference type="OrthoDB" id="21629at2759"/>
<reference evidence="10" key="1">
    <citation type="submission" date="2021-03" db="EMBL/GenBank/DDBJ databases">
        <authorList>
            <person name="Tagirdzhanova G."/>
        </authorList>
    </citation>
    <scope>NUCLEOTIDE SEQUENCE</scope>
</reference>
<evidence type="ECO:0000256" key="8">
    <source>
        <dbReference type="RuleBase" id="RU049441"/>
    </source>
</evidence>
<dbReference type="GO" id="GO:0005737">
    <property type="term" value="C:cytoplasm"/>
    <property type="evidence" value="ECO:0007669"/>
    <property type="project" value="UniProtKB-SubCell"/>
</dbReference>
<feature type="compositionally biased region" description="Low complexity" evidence="9">
    <location>
        <begin position="9"/>
        <end position="28"/>
    </location>
</feature>
<protein>
    <recommendedName>
        <fullName evidence="4 8">Stress response protein NST1</fullName>
    </recommendedName>
</protein>
<comment type="function">
    <text evidence="1 8">May act as a negative regulator of salt tolerance.</text>
</comment>
<evidence type="ECO:0000256" key="9">
    <source>
        <dbReference type="SAM" id="MobiDB-lite"/>
    </source>
</evidence>
<gene>
    <name evidence="10" type="ORF">GOMPHAMPRED_003488</name>
</gene>
<feature type="compositionally biased region" description="Basic residues" evidence="9">
    <location>
        <begin position="118"/>
        <end position="127"/>
    </location>
</feature>
<organism evidence="10 11">
    <name type="scientific">Gomphillus americanus</name>
    <dbReference type="NCBI Taxonomy" id="1940652"/>
    <lineage>
        <taxon>Eukaryota</taxon>
        <taxon>Fungi</taxon>
        <taxon>Dikarya</taxon>
        <taxon>Ascomycota</taxon>
        <taxon>Pezizomycotina</taxon>
        <taxon>Lecanoromycetes</taxon>
        <taxon>OSLEUM clade</taxon>
        <taxon>Ostropomycetidae</taxon>
        <taxon>Ostropales</taxon>
        <taxon>Graphidaceae</taxon>
        <taxon>Gomphilloideae</taxon>
        <taxon>Gomphillus</taxon>
    </lineage>
</organism>
<comment type="subcellular location">
    <subcellularLocation>
        <location evidence="2 8">Cytoplasm</location>
    </subcellularLocation>
</comment>
<feature type="region of interest" description="Disordered" evidence="9">
    <location>
        <begin position="498"/>
        <end position="833"/>
    </location>
</feature>
<keyword evidence="11" id="KW-1185">Reference proteome</keyword>
<feature type="region of interest" description="Disordered" evidence="9">
    <location>
        <begin position="1"/>
        <end position="186"/>
    </location>
</feature>
<feature type="compositionally biased region" description="Polar residues" evidence="9">
    <location>
        <begin position="885"/>
        <end position="910"/>
    </location>
</feature>
<dbReference type="PANTHER" id="PTHR31780:SF10">
    <property type="entry name" value="LD36051P"/>
    <property type="match status" value="1"/>
</dbReference>
<feature type="compositionally biased region" description="Pro residues" evidence="9">
    <location>
        <begin position="147"/>
        <end position="156"/>
    </location>
</feature>
<evidence type="ECO:0000256" key="1">
    <source>
        <dbReference type="ARBA" id="ARBA00002545"/>
    </source>
</evidence>
<evidence type="ECO:0000313" key="10">
    <source>
        <dbReference type="EMBL" id="CAF9923926.1"/>
    </source>
</evidence>
<evidence type="ECO:0000256" key="3">
    <source>
        <dbReference type="ARBA" id="ARBA00007112"/>
    </source>
</evidence>
<keyword evidence="6 8" id="KW-0346">Stress response</keyword>
<keyword evidence="5 8" id="KW-0963">Cytoplasm</keyword>
<feature type="compositionally biased region" description="Acidic residues" evidence="9">
    <location>
        <begin position="426"/>
        <end position="456"/>
    </location>
</feature>
<dbReference type="InterPro" id="IPR025279">
    <property type="entry name" value="NST1"/>
</dbReference>
<feature type="compositionally biased region" description="Low complexity" evidence="9">
    <location>
        <begin position="45"/>
        <end position="54"/>
    </location>
</feature>
<feature type="compositionally biased region" description="Low complexity" evidence="9">
    <location>
        <begin position="734"/>
        <end position="758"/>
    </location>
</feature>